<keyword evidence="6 18" id="KW-0812">Transmembrane</keyword>
<dbReference type="GO" id="GO:0005886">
    <property type="term" value="C:plasma membrane"/>
    <property type="evidence" value="ECO:0007669"/>
    <property type="project" value="UniProtKB-SubCell"/>
</dbReference>
<dbReference type="GO" id="GO:0042802">
    <property type="term" value="F:identical protein binding"/>
    <property type="evidence" value="ECO:0007669"/>
    <property type="project" value="UniProtKB-ARBA"/>
</dbReference>
<dbReference type="PANTHER" id="PTHR32309:SF32">
    <property type="entry name" value="TYROSINE-PROTEIN KINASE ETK-RELATED"/>
    <property type="match status" value="1"/>
</dbReference>
<feature type="domain" description="Polysaccharide chain length determinant N-terminal" evidence="19">
    <location>
        <begin position="16"/>
        <end position="109"/>
    </location>
</feature>
<keyword evidence="8" id="KW-0418">Kinase</keyword>
<evidence type="ECO:0000256" key="4">
    <source>
        <dbReference type="ARBA" id="ARBA00022519"/>
    </source>
</evidence>
<evidence type="ECO:0000256" key="15">
    <source>
        <dbReference type="ARBA" id="ARBA00054296"/>
    </source>
</evidence>
<keyword evidence="13" id="KW-0270">Exopolysaccharide synthesis</keyword>
<keyword evidence="12" id="KW-0829">Tyrosine-protein kinase</keyword>
<evidence type="ECO:0000259" key="20">
    <source>
        <dbReference type="Pfam" id="PF13614"/>
    </source>
</evidence>
<reference evidence="22 23" key="1">
    <citation type="submission" date="2016-01" db="EMBL/GenBank/DDBJ databases">
        <authorList>
            <person name="Oliw E.H."/>
        </authorList>
    </citation>
    <scope>NUCLEOTIDE SEQUENCE [LARGE SCALE GENOMIC DNA]</scope>
    <source>
        <strain evidence="22">LMG 22029</strain>
    </source>
</reference>
<dbReference type="GO" id="GO:0004713">
    <property type="term" value="F:protein tyrosine kinase activity"/>
    <property type="evidence" value="ECO:0007669"/>
    <property type="project" value="UniProtKB-KW"/>
</dbReference>
<evidence type="ECO:0000256" key="5">
    <source>
        <dbReference type="ARBA" id="ARBA00022679"/>
    </source>
</evidence>
<dbReference type="GO" id="GO:0005524">
    <property type="term" value="F:ATP binding"/>
    <property type="evidence" value="ECO:0007669"/>
    <property type="project" value="UniProtKB-KW"/>
</dbReference>
<evidence type="ECO:0000259" key="21">
    <source>
        <dbReference type="Pfam" id="PF13807"/>
    </source>
</evidence>
<dbReference type="FunFam" id="3.40.50.300:FF:000527">
    <property type="entry name" value="Tyrosine-protein kinase etk"/>
    <property type="match status" value="1"/>
</dbReference>
<evidence type="ECO:0000256" key="10">
    <source>
        <dbReference type="ARBA" id="ARBA00022989"/>
    </source>
</evidence>
<dbReference type="NCBIfam" id="TIGR01005">
    <property type="entry name" value="eps_transp_fam"/>
    <property type="match status" value="1"/>
</dbReference>
<dbReference type="Pfam" id="PF13614">
    <property type="entry name" value="AAA_31"/>
    <property type="match status" value="1"/>
</dbReference>
<dbReference type="Pfam" id="PF13807">
    <property type="entry name" value="GNVR"/>
    <property type="match status" value="1"/>
</dbReference>
<evidence type="ECO:0000313" key="22">
    <source>
        <dbReference type="EMBL" id="SAL53614.1"/>
    </source>
</evidence>
<comment type="catalytic activity">
    <reaction evidence="14">
        <text>L-tyrosyl-[protein] + ATP = O-phospho-L-tyrosyl-[protein] + ADP + H(+)</text>
        <dbReference type="Rhea" id="RHEA:10596"/>
        <dbReference type="Rhea" id="RHEA-COMP:10136"/>
        <dbReference type="Rhea" id="RHEA-COMP:20101"/>
        <dbReference type="ChEBI" id="CHEBI:15378"/>
        <dbReference type="ChEBI" id="CHEBI:30616"/>
        <dbReference type="ChEBI" id="CHEBI:46858"/>
        <dbReference type="ChEBI" id="CHEBI:61978"/>
        <dbReference type="ChEBI" id="CHEBI:456216"/>
    </reaction>
</comment>
<evidence type="ECO:0000256" key="11">
    <source>
        <dbReference type="ARBA" id="ARBA00023136"/>
    </source>
</evidence>
<evidence type="ECO:0000256" key="8">
    <source>
        <dbReference type="ARBA" id="ARBA00022777"/>
    </source>
</evidence>
<keyword evidence="5" id="KW-0808">Transferase</keyword>
<feature type="domain" description="AAA" evidence="20">
    <location>
        <begin position="556"/>
        <end position="672"/>
    </location>
</feature>
<evidence type="ECO:0000256" key="7">
    <source>
        <dbReference type="ARBA" id="ARBA00022741"/>
    </source>
</evidence>
<evidence type="ECO:0000256" key="17">
    <source>
        <dbReference type="ARBA" id="ARBA00081049"/>
    </source>
</evidence>
<dbReference type="Gene3D" id="3.40.50.300">
    <property type="entry name" value="P-loop containing nucleotide triphosphate hydrolases"/>
    <property type="match status" value="1"/>
</dbReference>
<evidence type="ECO:0000256" key="18">
    <source>
        <dbReference type="SAM" id="Phobius"/>
    </source>
</evidence>
<comment type="similarity">
    <text evidence="2">Belongs to the etk/wzc family.</text>
</comment>
<evidence type="ECO:0000256" key="9">
    <source>
        <dbReference type="ARBA" id="ARBA00022840"/>
    </source>
</evidence>
<dbReference type="RefSeq" id="WP_060858823.1">
    <property type="nucleotide sequence ID" value="NZ_FCOC02000031.1"/>
</dbReference>
<evidence type="ECO:0000256" key="12">
    <source>
        <dbReference type="ARBA" id="ARBA00023137"/>
    </source>
</evidence>
<name>A0A158IAN4_CABSO</name>
<evidence type="ECO:0000256" key="1">
    <source>
        <dbReference type="ARBA" id="ARBA00004429"/>
    </source>
</evidence>
<evidence type="ECO:0000256" key="13">
    <source>
        <dbReference type="ARBA" id="ARBA00023169"/>
    </source>
</evidence>
<evidence type="ECO:0000256" key="6">
    <source>
        <dbReference type="ARBA" id="ARBA00022692"/>
    </source>
</evidence>
<dbReference type="AlphaFoldDB" id="A0A158IAN4"/>
<dbReference type="InterPro" id="IPR032807">
    <property type="entry name" value="GNVR"/>
</dbReference>
<dbReference type="Pfam" id="PF02706">
    <property type="entry name" value="Wzz"/>
    <property type="match status" value="1"/>
</dbReference>
<keyword evidence="11 18" id="KW-0472">Membrane</keyword>
<dbReference type="Proteomes" id="UP000054893">
    <property type="component" value="Unassembled WGS sequence"/>
</dbReference>
<evidence type="ECO:0000313" key="23">
    <source>
        <dbReference type="Proteomes" id="UP000054893"/>
    </source>
</evidence>
<dbReference type="NCBIfam" id="TIGR01007">
    <property type="entry name" value="eps_fam"/>
    <property type="match status" value="1"/>
</dbReference>
<dbReference type="EMBL" id="FCOC02000031">
    <property type="protein sequence ID" value="SAL53614.1"/>
    <property type="molecule type" value="Genomic_DNA"/>
</dbReference>
<sequence>MNELSPRLQAANQRQNNIDLVQYLDVISAHRWLVLAIAGTVLALGTAYSFLSPPVYQSDILIQVEQEVPTNTKSLLGDVSSLFDVKTETTAQIEVLRSRMVVGKAVDNLKLYINAEPKRFPLIGSFLARWNKGLSTPGLLGAGGYAWGNESINVAVFDVPEDLEGEDFKLTSLGNGRYKVRQKNLDAPIYGRVGETIVSNEDVGLVTIRVQALNANPGTEFILVRKSRLKTLETLQDKLFILEKGKQSGIISASLTGADRQLTAKILNEIGEEYVATNIARKAAEAEKSLAFLGDLLPQLKSDLESSESSYNALRIKRGTFDLSEEGKTYLKESVDLQANLIALKQKRMELAGHFTGDYPAVRAVDQQIAALSDKAASLSQRMTDLPQLEQESLRLTRDVRVNNDLYVGMLNNMQQLKLVKAGKVGTVRLLDRPVVAKDPVKPNKPLLIAASAALGLLLGVVVTFVRHSIRGGIRDPQDIEEQTGLTVYATVPVSRMQANLEQEARTRKDGLFLLATHAPEDPSVESLRGLRIALRLAMLDAGSNRVLLTGPSEQIGKSFLCANLAVVMTSAGKRVLLVDSDLRRGHLNQYFGKKAQPGLSDVLMQRATVDQALQRNVAPGLDFLANGTTPPNPAELLMSDQMGLLLDSIGSSYDMVLIDTPPVLAVSDAAVLADRCGSVFLVARFGTTSAGELRESVKRLRQASVELKGVIFNAFDPAAYRYSLSAAGRDRYSSYQFQYSTVAAETKSGS</sequence>
<evidence type="ECO:0000256" key="16">
    <source>
        <dbReference type="ARBA" id="ARBA00067833"/>
    </source>
</evidence>
<dbReference type="OrthoDB" id="9808257at2"/>
<keyword evidence="9" id="KW-0067">ATP-binding</keyword>
<keyword evidence="7" id="KW-0547">Nucleotide-binding</keyword>
<evidence type="ECO:0000256" key="2">
    <source>
        <dbReference type="ARBA" id="ARBA00008883"/>
    </source>
</evidence>
<dbReference type="InterPro" id="IPR005702">
    <property type="entry name" value="Wzc-like_C"/>
</dbReference>
<organism evidence="22 23">
    <name type="scientific">Caballeronia sordidicola</name>
    <name type="common">Burkholderia sordidicola</name>
    <dbReference type="NCBI Taxonomy" id="196367"/>
    <lineage>
        <taxon>Bacteria</taxon>
        <taxon>Pseudomonadati</taxon>
        <taxon>Pseudomonadota</taxon>
        <taxon>Betaproteobacteria</taxon>
        <taxon>Burkholderiales</taxon>
        <taxon>Burkholderiaceae</taxon>
        <taxon>Caballeronia</taxon>
    </lineage>
</organism>
<feature type="domain" description="Tyrosine-protein kinase G-rich" evidence="21">
    <location>
        <begin position="389"/>
        <end position="468"/>
    </location>
</feature>
<evidence type="ECO:0000256" key="3">
    <source>
        <dbReference type="ARBA" id="ARBA00022475"/>
    </source>
</evidence>
<accession>A0A158IAN4</accession>
<protein>
    <recommendedName>
        <fullName evidence="16">Putative tyrosine-protein kinase EpsB</fullName>
    </recommendedName>
    <alternativeName>
        <fullName evidence="17">EPS I polysaccharide export protein EpsB</fullName>
    </alternativeName>
</protein>
<feature type="transmembrane region" description="Helical" evidence="18">
    <location>
        <begin position="32"/>
        <end position="51"/>
    </location>
</feature>
<dbReference type="Pfam" id="PF23607">
    <property type="entry name" value="WZC_N"/>
    <property type="match status" value="1"/>
</dbReference>
<dbReference type="InterPro" id="IPR003856">
    <property type="entry name" value="LPS_length_determ_N"/>
</dbReference>
<dbReference type="CDD" id="cd05387">
    <property type="entry name" value="BY-kinase"/>
    <property type="match status" value="1"/>
</dbReference>
<evidence type="ECO:0000259" key="19">
    <source>
        <dbReference type="Pfam" id="PF02706"/>
    </source>
</evidence>
<keyword evidence="4" id="KW-0997">Cell inner membrane</keyword>
<dbReference type="InterPro" id="IPR027417">
    <property type="entry name" value="P-loop_NTPase"/>
</dbReference>
<keyword evidence="10 18" id="KW-1133">Transmembrane helix</keyword>
<keyword evidence="3" id="KW-1003">Cell membrane</keyword>
<proteinExistence type="inferred from homology"/>
<comment type="function">
    <text evidence="15">Probably involved in polymerization and/or export of exopolysaccharide EPS I which functions as a virulence factor. May be involved in an ATP-dependent process in the pathway for EPS I production, possibly export of the trimeric repeat units across the inner membrane or their polymerization.</text>
</comment>
<comment type="subcellular location">
    <subcellularLocation>
        <location evidence="1">Cell inner membrane</location>
        <topology evidence="1">Multi-pass membrane protein</topology>
    </subcellularLocation>
</comment>
<dbReference type="PANTHER" id="PTHR32309">
    <property type="entry name" value="TYROSINE-PROTEIN KINASE"/>
    <property type="match status" value="1"/>
</dbReference>
<dbReference type="InterPro" id="IPR025669">
    <property type="entry name" value="AAA_dom"/>
</dbReference>
<dbReference type="GO" id="GO:0000271">
    <property type="term" value="P:polysaccharide biosynthetic process"/>
    <property type="evidence" value="ECO:0007669"/>
    <property type="project" value="UniProtKB-KW"/>
</dbReference>
<dbReference type="InterPro" id="IPR050445">
    <property type="entry name" value="Bact_polysacc_biosynth/exp"/>
</dbReference>
<dbReference type="InterPro" id="IPR005700">
    <property type="entry name" value="EPS_ExoP-like"/>
</dbReference>
<dbReference type="SUPFAM" id="SSF52540">
    <property type="entry name" value="P-loop containing nucleoside triphosphate hydrolases"/>
    <property type="match status" value="1"/>
</dbReference>
<evidence type="ECO:0000256" key="14">
    <source>
        <dbReference type="ARBA" id="ARBA00053015"/>
    </source>
</evidence>
<gene>
    <name evidence="22" type="ORF">AWB64_05862</name>
</gene>